<dbReference type="RefSeq" id="WP_062089928.1">
    <property type="nucleotide sequence ID" value="NZ_FCOK02000045.1"/>
</dbReference>
<dbReference type="PANTHER" id="PTHR11839:SF1">
    <property type="entry name" value="ADP-SUGAR PYROPHOSPHATASE"/>
    <property type="match status" value="1"/>
</dbReference>
<reference evidence="3 4" key="1">
    <citation type="submission" date="2016-01" db="EMBL/GenBank/DDBJ databases">
        <authorList>
            <person name="Oliw E.H."/>
        </authorList>
    </citation>
    <scope>NUCLEOTIDE SEQUENCE [LARGE SCALE GENOMIC DNA]</scope>
    <source>
        <strain evidence="3">LMG 27134</strain>
    </source>
</reference>
<feature type="domain" description="Nudix hydrolase" evidence="2">
    <location>
        <begin position="41"/>
        <end position="176"/>
    </location>
</feature>
<keyword evidence="1" id="KW-0378">Hydrolase</keyword>
<evidence type="ECO:0000313" key="4">
    <source>
        <dbReference type="Proteomes" id="UP000054683"/>
    </source>
</evidence>
<accession>A0A158IB67</accession>
<dbReference type="AlphaFoldDB" id="A0A158IB67"/>
<dbReference type="Gene3D" id="3.90.79.10">
    <property type="entry name" value="Nucleoside Triphosphate Pyrophosphohydrolase"/>
    <property type="match status" value="1"/>
</dbReference>
<dbReference type="GO" id="GO:0016787">
    <property type="term" value="F:hydrolase activity"/>
    <property type="evidence" value="ECO:0007669"/>
    <property type="project" value="UniProtKB-KW"/>
</dbReference>
<sequence>MEEKWRTIRSEPLLKDRWIDVRADYCVTPGGREISPYYVLSYPDWIHIVAITADDRLVLVRQYRHAAGDFFTEVPAGAVEKTDSDIEQAARRELEEETGFTAKSWKHVSTLHANPASHTNRVHIYLALDAVGDQQQRLDHGEEGLSVHVIPIAQVLAKLPTGFIGQAMHVSSILLALNVAGYLK</sequence>
<dbReference type="SUPFAM" id="SSF55811">
    <property type="entry name" value="Nudix"/>
    <property type="match status" value="1"/>
</dbReference>
<dbReference type="InterPro" id="IPR015797">
    <property type="entry name" value="NUDIX_hydrolase-like_dom_sf"/>
</dbReference>
<dbReference type="EMBL" id="FCOK02000045">
    <property type="protein sequence ID" value="SAL53260.1"/>
    <property type="molecule type" value="Genomic_DNA"/>
</dbReference>
<gene>
    <name evidence="3" type="ORF">AWB69_05574</name>
</gene>
<dbReference type="Pfam" id="PF00293">
    <property type="entry name" value="NUDIX"/>
    <property type="match status" value="1"/>
</dbReference>
<evidence type="ECO:0000259" key="2">
    <source>
        <dbReference type="PROSITE" id="PS51462"/>
    </source>
</evidence>
<proteinExistence type="predicted"/>
<dbReference type="PANTHER" id="PTHR11839">
    <property type="entry name" value="UDP/ADP-SUGAR PYROPHOSPHATASE"/>
    <property type="match status" value="1"/>
</dbReference>
<dbReference type="InterPro" id="IPR000086">
    <property type="entry name" value="NUDIX_hydrolase_dom"/>
</dbReference>
<dbReference type="Proteomes" id="UP000054683">
    <property type="component" value="Unassembled WGS sequence"/>
</dbReference>
<protein>
    <submittedName>
        <fullName evidence="3">MutT/NUDIX NTP pyrophosphatase</fullName>
    </submittedName>
</protein>
<dbReference type="OrthoDB" id="9806150at2"/>
<dbReference type="GO" id="GO:0019693">
    <property type="term" value="P:ribose phosphate metabolic process"/>
    <property type="evidence" value="ECO:0007669"/>
    <property type="project" value="TreeGrafter"/>
</dbReference>
<name>A0A158IB67_9BURK</name>
<evidence type="ECO:0000313" key="3">
    <source>
        <dbReference type="EMBL" id="SAL53260.1"/>
    </source>
</evidence>
<organism evidence="3 4">
    <name type="scientific">Caballeronia udeis</name>
    <dbReference type="NCBI Taxonomy" id="1232866"/>
    <lineage>
        <taxon>Bacteria</taxon>
        <taxon>Pseudomonadati</taxon>
        <taxon>Pseudomonadota</taxon>
        <taxon>Betaproteobacteria</taxon>
        <taxon>Burkholderiales</taxon>
        <taxon>Burkholderiaceae</taxon>
        <taxon>Caballeronia</taxon>
    </lineage>
</organism>
<dbReference type="PROSITE" id="PS51462">
    <property type="entry name" value="NUDIX"/>
    <property type="match status" value="1"/>
</dbReference>
<dbReference type="CDD" id="cd03424">
    <property type="entry name" value="NUDIX_ADPRase_Nudt5_UGPPase_Nudt14"/>
    <property type="match status" value="1"/>
</dbReference>
<evidence type="ECO:0000256" key="1">
    <source>
        <dbReference type="ARBA" id="ARBA00022801"/>
    </source>
</evidence>
<dbReference type="GO" id="GO:0006753">
    <property type="term" value="P:nucleoside phosphate metabolic process"/>
    <property type="evidence" value="ECO:0007669"/>
    <property type="project" value="TreeGrafter"/>
</dbReference>